<proteinExistence type="predicted"/>
<organism evidence="3 4">
    <name type="scientific">Pristionchus entomophagus</name>
    <dbReference type="NCBI Taxonomy" id="358040"/>
    <lineage>
        <taxon>Eukaryota</taxon>
        <taxon>Metazoa</taxon>
        <taxon>Ecdysozoa</taxon>
        <taxon>Nematoda</taxon>
        <taxon>Chromadorea</taxon>
        <taxon>Rhabditida</taxon>
        <taxon>Rhabditina</taxon>
        <taxon>Diplogasteromorpha</taxon>
        <taxon>Diplogasteroidea</taxon>
        <taxon>Neodiplogasteridae</taxon>
        <taxon>Pristionchus</taxon>
    </lineage>
</organism>
<keyword evidence="1" id="KW-0175">Coiled coil</keyword>
<accession>A0AAV5S9Y5</accession>
<evidence type="ECO:0000313" key="4">
    <source>
        <dbReference type="Proteomes" id="UP001432027"/>
    </source>
</evidence>
<dbReference type="Gene3D" id="1.10.1410.10">
    <property type="match status" value="1"/>
</dbReference>
<dbReference type="PANTHER" id="PTHR12271:SF12">
    <property type="entry name" value="POLYMERASE NUCLEOTIDYL TRANSFERASE DOMAIN-CONTAINING PROTEIN"/>
    <property type="match status" value="1"/>
</dbReference>
<evidence type="ECO:0000256" key="1">
    <source>
        <dbReference type="SAM" id="Coils"/>
    </source>
</evidence>
<dbReference type="GO" id="GO:0050265">
    <property type="term" value="F:RNA uridylyltransferase activity"/>
    <property type="evidence" value="ECO:0007669"/>
    <property type="project" value="TreeGrafter"/>
</dbReference>
<keyword evidence="4" id="KW-1185">Reference proteome</keyword>
<name>A0AAV5S9Y5_9BILA</name>
<evidence type="ECO:0000259" key="2">
    <source>
        <dbReference type="Pfam" id="PF22600"/>
    </source>
</evidence>
<dbReference type="InterPro" id="IPR054708">
    <property type="entry name" value="MTPAP-like_central"/>
</dbReference>
<evidence type="ECO:0000313" key="3">
    <source>
        <dbReference type="EMBL" id="GMS80037.1"/>
    </source>
</evidence>
<gene>
    <name evidence="3" type="ORF">PENTCL1PPCAC_2212</name>
</gene>
<feature type="coiled-coil region" evidence="1">
    <location>
        <begin position="42"/>
        <end position="69"/>
    </location>
</feature>
<dbReference type="AlphaFoldDB" id="A0AAV5S9Y5"/>
<protein>
    <recommendedName>
        <fullName evidence="2">Poly(A) RNA polymerase mitochondrial-like central palm domain-containing protein</fullName>
    </recommendedName>
</protein>
<dbReference type="GO" id="GO:0031123">
    <property type="term" value="P:RNA 3'-end processing"/>
    <property type="evidence" value="ECO:0007669"/>
    <property type="project" value="TreeGrafter"/>
</dbReference>
<dbReference type="EMBL" id="BTSX01000001">
    <property type="protein sequence ID" value="GMS80037.1"/>
    <property type="molecule type" value="Genomic_DNA"/>
</dbReference>
<sequence>MFSRTSLVLIRNRHLSHVRLLSEPSTSSQKARARPPFVDTVLKEHSMAVEEMENEIVKNEIRMRKELESSENVLLDCLLPHLQSKVIANSRFVPVGSTVTGLASSHSDLDVVVFPLERSARDEFMKIIHPNEGLRFELMSVLRSIIVHAIHEWGDDRFKMENCQIFPSLRVPLLICQFTNGTSLDISIPDASFQAVRNTHLMRQYANTDERVGRLLLWLKEWSRALEIRESKSGLLSSYHLLLLVINFLQNEQSLNTPVLPILYRTHNNLVNKDIPIDIIVSRLDEPVQDIDWKSCNTMSTAELVIRFIGYYTELNVLTRSIHIEKGADIRRSNSSMTEAAAIFDPYSNLTACRSVNALRAFRDAVLFTHKRMRNGFMFNPFSPSSDLSFNHFLQSSSHYGWRAAANKRRIRMKTMDSHGKGTSLHPLMDI</sequence>
<dbReference type="SUPFAM" id="SSF81631">
    <property type="entry name" value="PAP/OAS1 substrate-binding domain"/>
    <property type="match status" value="1"/>
</dbReference>
<dbReference type="Gene3D" id="3.30.460.10">
    <property type="entry name" value="Beta Polymerase, domain 2"/>
    <property type="match status" value="1"/>
</dbReference>
<dbReference type="Pfam" id="PF22600">
    <property type="entry name" value="MTPAP-like_central"/>
    <property type="match status" value="1"/>
</dbReference>
<dbReference type="PANTHER" id="PTHR12271">
    <property type="entry name" value="POLY A POLYMERASE CID PAP -RELATED"/>
    <property type="match status" value="1"/>
</dbReference>
<feature type="domain" description="Poly(A) RNA polymerase mitochondrial-like central palm" evidence="2">
    <location>
        <begin position="69"/>
        <end position="206"/>
    </location>
</feature>
<dbReference type="Proteomes" id="UP001432027">
    <property type="component" value="Unassembled WGS sequence"/>
</dbReference>
<reference evidence="3" key="1">
    <citation type="submission" date="2023-10" db="EMBL/GenBank/DDBJ databases">
        <title>Genome assembly of Pristionchus species.</title>
        <authorList>
            <person name="Yoshida K."/>
            <person name="Sommer R.J."/>
        </authorList>
    </citation>
    <scope>NUCLEOTIDE SEQUENCE</scope>
    <source>
        <strain evidence="3">RS0144</strain>
    </source>
</reference>
<dbReference type="SUPFAM" id="SSF81301">
    <property type="entry name" value="Nucleotidyltransferase"/>
    <property type="match status" value="1"/>
</dbReference>
<dbReference type="InterPro" id="IPR043519">
    <property type="entry name" value="NT_sf"/>
</dbReference>
<comment type="caution">
    <text evidence="3">The sequence shown here is derived from an EMBL/GenBank/DDBJ whole genome shotgun (WGS) entry which is preliminary data.</text>
</comment>